<proteinExistence type="predicted"/>
<keyword evidence="2" id="KW-1185">Reference proteome</keyword>
<protein>
    <submittedName>
        <fullName evidence="1">Uncharacterized protein</fullName>
    </submittedName>
</protein>
<name>A0A7G9RN84_9BURK</name>
<gene>
    <name evidence="1" type="ORF">H9K76_21685</name>
</gene>
<sequence>MATRKKTKNKSRRLQSAIRLMRSRRRLSACILMTTALGGCEVQCQNEVLDTLASPRGDYVAVTFARNCGATTGQNTQVSIVPAHADIKDCAGNALAVDGRPPLRLQWRADGQLVISGAGNARAFKKQGEASGVAITYE</sequence>
<dbReference type="Proteomes" id="UP000515811">
    <property type="component" value="Chromosome"/>
</dbReference>
<evidence type="ECO:0000313" key="2">
    <source>
        <dbReference type="Proteomes" id="UP000515811"/>
    </source>
</evidence>
<organism evidence="1 2">
    <name type="scientific">Diaphorobacter ruginosibacter</name>
    <dbReference type="NCBI Taxonomy" id="1715720"/>
    <lineage>
        <taxon>Bacteria</taxon>
        <taxon>Pseudomonadati</taxon>
        <taxon>Pseudomonadota</taxon>
        <taxon>Betaproteobacteria</taxon>
        <taxon>Burkholderiales</taxon>
        <taxon>Comamonadaceae</taxon>
        <taxon>Diaphorobacter</taxon>
    </lineage>
</organism>
<dbReference type="EMBL" id="CP060714">
    <property type="protein sequence ID" value="QNN57059.1"/>
    <property type="molecule type" value="Genomic_DNA"/>
</dbReference>
<accession>A0A7G9RN84</accession>
<dbReference type="AlphaFoldDB" id="A0A7G9RN84"/>
<dbReference type="KEGG" id="drg:H9K76_21685"/>
<dbReference type="RefSeq" id="WP_187597324.1">
    <property type="nucleotide sequence ID" value="NZ_CP060714.1"/>
</dbReference>
<reference evidence="1 2" key="1">
    <citation type="submission" date="2020-08" db="EMBL/GenBank/DDBJ databases">
        <title>Genome sequence of Diaphorobacter ruginosibacter DSM 27467T.</title>
        <authorList>
            <person name="Hyun D.-W."/>
            <person name="Bae J.-W."/>
        </authorList>
    </citation>
    <scope>NUCLEOTIDE SEQUENCE [LARGE SCALE GENOMIC DNA]</scope>
    <source>
        <strain evidence="1 2">DSM 27467</strain>
    </source>
</reference>
<evidence type="ECO:0000313" key="1">
    <source>
        <dbReference type="EMBL" id="QNN57059.1"/>
    </source>
</evidence>